<dbReference type="GO" id="GO:0035556">
    <property type="term" value="P:intracellular signal transduction"/>
    <property type="evidence" value="ECO:0007669"/>
    <property type="project" value="InterPro"/>
</dbReference>
<comment type="caution">
    <text evidence="10">The sequence shown here is derived from an EMBL/GenBank/DDBJ whole genome shotgun (WGS) entry which is preliminary data.</text>
</comment>
<accession>A0A9D1RR82</accession>
<evidence type="ECO:0000259" key="8">
    <source>
        <dbReference type="PROSITE" id="PS50125"/>
    </source>
</evidence>
<evidence type="ECO:0000256" key="7">
    <source>
        <dbReference type="SAM" id="Phobius"/>
    </source>
</evidence>
<dbReference type="Proteomes" id="UP000824190">
    <property type="component" value="Unassembled WGS sequence"/>
</dbReference>
<dbReference type="AlphaFoldDB" id="A0A9D1RR82"/>
<evidence type="ECO:0000313" key="10">
    <source>
        <dbReference type="EMBL" id="HIW92080.1"/>
    </source>
</evidence>
<dbReference type="SMART" id="SM00304">
    <property type="entry name" value="HAMP"/>
    <property type="match status" value="1"/>
</dbReference>
<evidence type="ECO:0000313" key="11">
    <source>
        <dbReference type="Proteomes" id="UP000824190"/>
    </source>
</evidence>
<evidence type="ECO:0000256" key="5">
    <source>
        <dbReference type="ARBA" id="ARBA00022989"/>
    </source>
</evidence>
<dbReference type="Gene3D" id="3.30.70.1230">
    <property type="entry name" value="Nucleotide cyclase"/>
    <property type="match status" value="1"/>
</dbReference>
<feature type="transmembrane region" description="Helical" evidence="7">
    <location>
        <begin position="18"/>
        <end position="41"/>
    </location>
</feature>
<dbReference type="PANTHER" id="PTHR43081">
    <property type="entry name" value="ADENYLATE CYCLASE, TERMINAL-DIFFERENTIATION SPECIFIC-RELATED"/>
    <property type="match status" value="1"/>
</dbReference>
<dbReference type="PANTHER" id="PTHR43081:SF17">
    <property type="entry name" value="BLL5647 PROTEIN"/>
    <property type="match status" value="1"/>
</dbReference>
<sequence length="508" mass="55178">MEKLGQYIKWAWGTTWPLYALSVLIVNVVGALALATFLRFLVPLGGAHELVSVDTRTASLYGLYFIVALVAGISMTLYFFAPVLRWQRNPGASDPVAIRSLVLRIPTMQAMLGAGLWAIGVVIFTVVAYQVSTDWALTVAVTAILGGAMVVLMTFMVAERLVRPVAARALDRSPAPQEHISPLSKQITMVWILTSAVPVIGVVLMVLAQATAFFPGDAREILPGVLALSLTALVTGYSGTRLTTMTVVDPIRELQYAMNRVRRGDSRAQVRIYDATEIGVLQAGFNEMMAGLREREQVRKLFGRYVGDEVARRAIEEKPELGGENRFVGVLFVDVIGSTGFAVSREPQHVVSALNSFFDRVVEVVHRNRGMINKFEGDAALAVFGAPIPLDDIAGHAMTAARELNLELEDHELQAGIGVAVGEVVAGHIGAQDRFEYTVIGDAVNSAARLTDLAKDTPGRVLTNAATLRQANEAEQARWTVMKSVELRGRQSMTQLARPIRSTLAERG</sequence>
<dbReference type="SUPFAM" id="SSF158472">
    <property type="entry name" value="HAMP domain-like"/>
    <property type="match status" value="1"/>
</dbReference>
<dbReference type="PROSITE" id="PS50885">
    <property type="entry name" value="HAMP"/>
    <property type="match status" value="1"/>
</dbReference>
<dbReference type="Gene3D" id="6.10.340.10">
    <property type="match status" value="1"/>
</dbReference>
<feature type="domain" description="HAMP" evidence="9">
    <location>
        <begin position="245"/>
        <end position="297"/>
    </location>
</feature>
<dbReference type="EMBL" id="DXGC01000086">
    <property type="protein sequence ID" value="HIW92080.1"/>
    <property type="molecule type" value="Genomic_DNA"/>
</dbReference>
<keyword evidence="3" id="KW-1003">Cell membrane</keyword>
<feature type="domain" description="Guanylate cyclase" evidence="8">
    <location>
        <begin position="329"/>
        <end position="451"/>
    </location>
</feature>
<evidence type="ECO:0000256" key="3">
    <source>
        <dbReference type="ARBA" id="ARBA00022475"/>
    </source>
</evidence>
<protein>
    <submittedName>
        <fullName evidence="10">Adenylate/guanylate cyclase domain-containing protein</fullName>
    </submittedName>
</protein>
<evidence type="ECO:0000259" key="9">
    <source>
        <dbReference type="PROSITE" id="PS50885"/>
    </source>
</evidence>
<keyword evidence="6 7" id="KW-0472">Membrane</keyword>
<reference evidence="10" key="2">
    <citation type="submission" date="2021-04" db="EMBL/GenBank/DDBJ databases">
        <authorList>
            <person name="Gilroy R."/>
        </authorList>
    </citation>
    <scope>NUCLEOTIDE SEQUENCE</scope>
    <source>
        <strain evidence="10">CHK32-1732</strain>
    </source>
</reference>
<evidence type="ECO:0000256" key="1">
    <source>
        <dbReference type="ARBA" id="ARBA00004651"/>
    </source>
</evidence>
<dbReference type="CDD" id="cd07302">
    <property type="entry name" value="CHD"/>
    <property type="match status" value="1"/>
</dbReference>
<keyword evidence="4 7" id="KW-0812">Transmembrane</keyword>
<evidence type="ECO:0000256" key="6">
    <source>
        <dbReference type="ARBA" id="ARBA00023136"/>
    </source>
</evidence>
<dbReference type="InterPro" id="IPR001054">
    <property type="entry name" value="A/G_cyclase"/>
</dbReference>
<dbReference type="SMART" id="SM00044">
    <property type="entry name" value="CYCc"/>
    <property type="match status" value="1"/>
</dbReference>
<feature type="transmembrane region" description="Helical" evidence="7">
    <location>
        <begin position="61"/>
        <end position="81"/>
    </location>
</feature>
<comment type="similarity">
    <text evidence="2">Belongs to the adenylyl cyclase class-3 family.</text>
</comment>
<feature type="transmembrane region" description="Helical" evidence="7">
    <location>
        <begin position="110"/>
        <end position="129"/>
    </location>
</feature>
<organism evidence="10 11">
    <name type="scientific">Candidatus Corynebacterium avicola</name>
    <dbReference type="NCBI Taxonomy" id="2838527"/>
    <lineage>
        <taxon>Bacteria</taxon>
        <taxon>Bacillati</taxon>
        <taxon>Actinomycetota</taxon>
        <taxon>Actinomycetes</taxon>
        <taxon>Mycobacteriales</taxon>
        <taxon>Corynebacteriaceae</taxon>
        <taxon>Corynebacterium</taxon>
    </lineage>
</organism>
<feature type="transmembrane region" description="Helical" evidence="7">
    <location>
        <begin position="190"/>
        <end position="215"/>
    </location>
</feature>
<reference evidence="10" key="1">
    <citation type="journal article" date="2021" name="PeerJ">
        <title>Extensive microbial diversity within the chicken gut microbiome revealed by metagenomics and culture.</title>
        <authorList>
            <person name="Gilroy R."/>
            <person name="Ravi A."/>
            <person name="Getino M."/>
            <person name="Pursley I."/>
            <person name="Horton D.L."/>
            <person name="Alikhan N.F."/>
            <person name="Baker D."/>
            <person name="Gharbi K."/>
            <person name="Hall N."/>
            <person name="Watson M."/>
            <person name="Adriaenssens E.M."/>
            <person name="Foster-Nyarko E."/>
            <person name="Jarju S."/>
            <person name="Secka A."/>
            <person name="Antonio M."/>
            <person name="Oren A."/>
            <person name="Chaudhuri R.R."/>
            <person name="La Ragione R."/>
            <person name="Hildebrand F."/>
            <person name="Pallen M.J."/>
        </authorList>
    </citation>
    <scope>NUCLEOTIDE SEQUENCE</scope>
    <source>
        <strain evidence="10">CHK32-1732</strain>
    </source>
</reference>
<dbReference type="InterPro" id="IPR003660">
    <property type="entry name" value="HAMP_dom"/>
</dbReference>
<dbReference type="InterPro" id="IPR050697">
    <property type="entry name" value="Adenylyl/Guanylyl_Cyclase_3/4"/>
</dbReference>
<dbReference type="CDD" id="cd06225">
    <property type="entry name" value="HAMP"/>
    <property type="match status" value="1"/>
</dbReference>
<keyword evidence="5 7" id="KW-1133">Transmembrane helix</keyword>
<proteinExistence type="inferred from homology"/>
<dbReference type="GO" id="GO:0004016">
    <property type="term" value="F:adenylate cyclase activity"/>
    <property type="evidence" value="ECO:0007669"/>
    <property type="project" value="UniProtKB-ARBA"/>
</dbReference>
<dbReference type="PROSITE" id="PS50125">
    <property type="entry name" value="GUANYLATE_CYCLASE_2"/>
    <property type="match status" value="1"/>
</dbReference>
<dbReference type="SUPFAM" id="SSF55073">
    <property type="entry name" value="Nucleotide cyclase"/>
    <property type="match status" value="1"/>
</dbReference>
<dbReference type="GO" id="GO:0005886">
    <property type="term" value="C:plasma membrane"/>
    <property type="evidence" value="ECO:0007669"/>
    <property type="project" value="UniProtKB-SubCell"/>
</dbReference>
<dbReference type="Pfam" id="PF00672">
    <property type="entry name" value="HAMP"/>
    <property type="match status" value="1"/>
</dbReference>
<dbReference type="InterPro" id="IPR029787">
    <property type="entry name" value="Nucleotide_cyclase"/>
</dbReference>
<dbReference type="Pfam" id="PF00211">
    <property type="entry name" value="Guanylate_cyc"/>
    <property type="match status" value="1"/>
</dbReference>
<name>A0A9D1RR82_9CORY</name>
<comment type="subcellular location">
    <subcellularLocation>
        <location evidence="1">Cell membrane</location>
        <topology evidence="1">Multi-pass membrane protein</topology>
    </subcellularLocation>
</comment>
<gene>
    <name evidence="10" type="ORF">H9870_10515</name>
</gene>
<evidence type="ECO:0000256" key="4">
    <source>
        <dbReference type="ARBA" id="ARBA00022692"/>
    </source>
</evidence>
<dbReference type="GO" id="GO:0006171">
    <property type="term" value="P:cAMP biosynthetic process"/>
    <property type="evidence" value="ECO:0007669"/>
    <property type="project" value="TreeGrafter"/>
</dbReference>
<evidence type="ECO:0000256" key="2">
    <source>
        <dbReference type="ARBA" id="ARBA00005381"/>
    </source>
</evidence>
<feature type="transmembrane region" description="Helical" evidence="7">
    <location>
        <begin position="135"/>
        <end position="158"/>
    </location>
</feature>